<protein>
    <submittedName>
        <fullName evidence="9">Peptide ABC transporter permease</fullName>
    </submittedName>
</protein>
<evidence type="ECO:0000256" key="5">
    <source>
        <dbReference type="ARBA" id="ARBA00022989"/>
    </source>
</evidence>
<keyword evidence="2 7" id="KW-0813">Transport</keyword>
<comment type="subcellular location">
    <subcellularLocation>
        <location evidence="1 7">Cell membrane</location>
        <topology evidence="1 7">Multi-pass membrane protein</topology>
    </subcellularLocation>
</comment>
<keyword evidence="3" id="KW-1003">Cell membrane</keyword>
<feature type="domain" description="ABC transmembrane type-1" evidence="8">
    <location>
        <begin position="112"/>
        <end position="321"/>
    </location>
</feature>
<keyword evidence="6 7" id="KW-0472">Membrane</keyword>
<evidence type="ECO:0000256" key="1">
    <source>
        <dbReference type="ARBA" id="ARBA00004651"/>
    </source>
</evidence>
<comment type="caution">
    <text evidence="9">The sequence shown here is derived from an EMBL/GenBank/DDBJ whole genome shotgun (WGS) entry which is preliminary data.</text>
</comment>
<feature type="transmembrane region" description="Helical" evidence="7">
    <location>
        <begin position="298"/>
        <end position="324"/>
    </location>
</feature>
<dbReference type="Pfam" id="PF00528">
    <property type="entry name" value="BPD_transp_1"/>
    <property type="match status" value="1"/>
</dbReference>
<gene>
    <name evidence="9" type="ORF">CHT91_06775</name>
</gene>
<dbReference type="Proteomes" id="UP000259211">
    <property type="component" value="Unassembled WGS sequence"/>
</dbReference>
<evidence type="ECO:0000256" key="2">
    <source>
        <dbReference type="ARBA" id="ARBA00022448"/>
    </source>
</evidence>
<accession>A0A3E2DGU4</accession>
<proteinExistence type="inferred from homology"/>
<dbReference type="InterPro" id="IPR045621">
    <property type="entry name" value="BPD_transp_1_N"/>
</dbReference>
<dbReference type="PROSITE" id="PS50928">
    <property type="entry name" value="ABC_TM1"/>
    <property type="match status" value="1"/>
</dbReference>
<organism evidence="9 10">
    <name type="scientific">Cutibacterium avidum</name>
    <dbReference type="NCBI Taxonomy" id="33010"/>
    <lineage>
        <taxon>Bacteria</taxon>
        <taxon>Bacillati</taxon>
        <taxon>Actinomycetota</taxon>
        <taxon>Actinomycetes</taxon>
        <taxon>Propionibacteriales</taxon>
        <taxon>Propionibacteriaceae</taxon>
        <taxon>Cutibacterium</taxon>
    </lineage>
</organism>
<dbReference type="GO" id="GO:0005886">
    <property type="term" value="C:plasma membrane"/>
    <property type="evidence" value="ECO:0007669"/>
    <property type="project" value="UniProtKB-SubCell"/>
</dbReference>
<sequence>MNRLRFLVSRLVQTLAVLVIITFITFAIFEFFPADPAQLACGKPCTPENLALARSYMGLNDPWYQQFWNYLSGIVAGTTYGSGADAIHCSAPCLGYSFRLSTPVTELIANRLPVTMSVALGAAVLWMIIGVSTGIISALHRGGAVDRAIMTGTVLGISSPAYLVGLLGILLLGFKADIVPVSGYVPFSVSPVDWLWHLALPWTVLAVLSAAVYTRMVRSEMLETLDEDYVRTARAAGLSERRVLANHVLRSISVPILTYFALDLGGLLGGAVITEKVFSIQGLGALLMDAVGATDVQLVMGVTLVAAVAIIGMNLLADIVVAAIDPRV</sequence>
<dbReference type="PANTHER" id="PTHR30465">
    <property type="entry name" value="INNER MEMBRANE ABC TRANSPORTER"/>
    <property type="match status" value="1"/>
</dbReference>
<dbReference type="Pfam" id="PF19300">
    <property type="entry name" value="BPD_transp_1_N"/>
    <property type="match status" value="1"/>
</dbReference>
<evidence type="ECO:0000313" key="10">
    <source>
        <dbReference type="Proteomes" id="UP000259211"/>
    </source>
</evidence>
<keyword evidence="4 7" id="KW-0812">Transmembrane</keyword>
<dbReference type="CDD" id="cd06261">
    <property type="entry name" value="TM_PBP2"/>
    <property type="match status" value="1"/>
</dbReference>
<dbReference type="SUPFAM" id="SSF161098">
    <property type="entry name" value="MetI-like"/>
    <property type="match status" value="1"/>
</dbReference>
<feature type="transmembrane region" description="Helical" evidence="7">
    <location>
        <begin position="256"/>
        <end position="278"/>
    </location>
</feature>
<evidence type="ECO:0000256" key="3">
    <source>
        <dbReference type="ARBA" id="ARBA00022475"/>
    </source>
</evidence>
<name>A0A3E2DGU4_9ACTN</name>
<feature type="transmembrane region" description="Helical" evidence="7">
    <location>
        <begin position="148"/>
        <end position="174"/>
    </location>
</feature>
<feature type="transmembrane region" description="Helical" evidence="7">
    <location>
        <begin position="114"/>
        <end position="136"/>
    </location>
</feature>
<evidence type="ECO:0000256" key="7">
    <source>
        <dbReference type="RuleBase" id="RU363032"/>
    </source>
</evidence>
<evidence type="ECO:0000256" key="6">
    <source>
        <dbReference type="ARBA" id="ARBA00023136"/>
    </source>
</evidence>
<evidence type="ECO:0000313" key="9">
    <source>
        <dbReference type="EMBL" id="RFT44528.1"/>
    </source>
</evidence>
<dbReference type="InterPro" id="IPR000515">
    <property type="entry name" value="MetI-like"/>
</dbReference>
<reference evidence="9 10" key="1">
    <citation type="submission" date="2017-07" db="EMBL/GenBank/DDBJ databases">
        <authorList>
            <person name="Sun Z.S."/>
            <person name="Albrecht U."/>
            <person name="Echele G."/>
            <person name="Lee C.C."/>
        </authorList>
    </citation>
    <scope>NUCLEOTIDE SEQUENCE [LARGE SCALE GENOMIC DNA]</scope>
    <source>
        <strain evidence="9 10">P16-029</strain>
    </source>
</reference>
<dbReference type="InterPro" id="IPR035906">
    <property type="entry name" value="MetI-like_sf"/>
</dbReference>
<dbReference type="GO" id="GO:0055085">
    <property type="term" value="P:transmembrane transport"/>
    <property type="evidence" value="ECO:0007669"/>
    <property type="project" value="InterPro"/>
</dbReference>
<evidence type="ECO:0000256" key="4">
    <source>
        <dbReference type="ARBA" id="ARBA00022692"/>
    </source>
</evidence>
<feature type="transmembrane region" description="Helical" evidence="7">
    <location>
        <begin position="7"/>
        <end position="29"/>
    </location>
</feature>
<dbReference type="PANTHER" id="PTHR30465:SF0">
    <property type="entry name" value="OLIGOPEPTIDE TRANSPORT SYSTEM PERMEASE PROTEIN APPB"/>
    <property type="match status" value="1"/>
</dbReference>
<dbReference type="RefSeq" id="WP_117189326.1">
    <property type="nucleotide sequence ID" value="NZ_AP024308.1"/>
</dbReference>
<dbReference type="Gene3D" id="1.10.3720.10">
    <property type="entry name" value="MetI-like"/>
    <property type="match status" value="1"/>
</dbReference>
<evidence type="ECO:0000259" key="8">
    <source>
        <dbReference type="PROSITE" id="PS50928"/>
    </source>
</evidence>
<feature type="transmembrane region" description="Helical" evidence="7">
    <location>
        <begin position="194"/>
        <end position="213"/>
    </location>
</feature>
<keyword evidence="5 7" id="KW-1133">Transmembrane helix</keyword>
<dbReference type="AlphaFoldDB" id="A0A3E2DGU4"/>
<comment type="similarity">
    <text evidence="7">Belongs to the binding-protein-dependent transport system permease family.</text>
</comment>
<dbReference type="EMBL" id="NOWI01000005">
    <property type="protein sequence ID" value="RFT44528.1"/>
    <property type="molecule type" value="Genomic_DNA"/>
</dbReference>